<organism evidence="1 2">
    <name type="scientific">Sungouiella intermedia</name>
    <dbReference type="NCBI Taxonomy" id="45354"/>
    <lineage>
        <taxon>Eukaryota</taxon>
        <taxon>Fungi</taxon>
        <taxon>Dikarya</taxon>
        <taxon>Ascomycota</taxon>
        <taxon>Saccharomycotina</taxon>
        <taxon>Pichiomycetes</taxon>
        <taxon>Metschnikowiaceae</taxon>
        <taxon>Sungouiella</taxon>
    </lineage>
</organism>
<gene>
    <name evidence="1" type="ORF">SAMEA4029009_CIC11G00000003495</name>
</gene>
<dbReference type="AlphaFoldDB" id="A0A1L0E2H1"/>
<accession>A0A1L0E2H1</accession>
<evidence type="ECO:0000313" key="1">
    <source>
        <dbReference type="EMBL" id="SGZ58750.1"/>
    </source>
</evidence>
<sequence>MFDKRDVRRAALGKWKSSLIENNVVGWPTDEVKSQTQKYALKNEAHSIITGQIASWDIRLLVDK</sequence>
<evidence type="ECO:0000313" key="2">
    <source>
        <dbReference type="Proteomes" id="UP000182259"/>
    </source>
</evidence>
<proteinExistence type="predicted"/>
<dbReference type="Proteomes" id="UP000182259">
    <property type="component" value="Chromosome VII"/>
</dbReference>
<dbReference type="EMBL" id="LT635770">
    <property type="protein sequence ID" value="SGZ58750.1"/>
    <property type="molecule type" value="Genomic_DNA"/>
</dbReference>
<name>A0A1L0E2H1_9ASCO</name>
<reference evidence="2" key="1">
    <citation type="submission" date="2016-10" db="EMBL/GenBank/DDBJ databases">
        <authorList>
            <person name="Geijer C."/>
            <person name="Jareborg N."/>
            <person name="Dainat J."/>
        </authorList>
    </citation>
    <scope>NUCLEOTIDE SEQUENCE [LARGE SCALE GENOMIC DNA]</scope>
    <source>
        <strain evidence="2">PYCC 4715</strain>
    </source>
</reference>
<protein>
    <submittedName>
        <fullName evidence="1">CIC11C00000003495</fullName>
    </submittedName>
</protein>